<name>A0A5C7HYQ9_9ROSI</name>
<dbReference type="Proteomes" id="UP000323000">
    <property type="component" value="Chromosome 5"/>
</dbReference>
<dbReference type="OrthoDB" id="1788281at2759"/>
<dbReference type="AlphaFoldDB" id="A0A5C7HYQ9"/>
<protein>
    <submittedName>
        <fullName evidence="1">Uncharacterized protein</fullName>
    </submittedName>
</protein>
<sequence>MKFLKPLKFFEESVKSSSTVLFGLSVCDKHVSLSISNGIKMSAFLFGYWPRDENCLDKLVNSIEGYMSKESGDPGREDVDGIIVGKNPVGLIDEMCKTGKLKDLKYTYWEDNITSKRAEFTSKYHMDVLGRCRRPATVDMISGIYVLQGNLDFFNTLLHRNDPHLYPRPREPFLHKLNTERLPNE</sequence>
<reference evidence="2" key="1">
    <citation type="journal article" date="2019" name="Gigascience">
        <title>De novo genome assembly of the endangered Acer yangbiense, a plant species with extremely small populations endemic to Yunnan Province, China.</title>
        <authorList>
            <person name="Yang J."/>
            <person name="Wariss H.M."/>
            <person name="Tao L."/>
            <person name="Zhang R."/>
            <person name="Yun Q."/>
            <person name="Hollingsworth P."/>
            <person name="Dao Z."/>
            <person name="Luo G."/>
            <person name="Guo H."/>
            <person name="Ma Y."/>
            <person name="Sun W."/>
        </authorList>
    </citation>
    <scope>NUCLEOTIDE SEQUENCE [LARGE SCALE GENOMIC DNA]</scope>
    <source>
        <strain evidence="2">cv. Malutang</strain>
    </source>
</reference>
<evidence type="ECO:0000313" key="2">
    <source>
        <dbReference type="Proteomes" id="UP000323000"/>
    </source>
</evidence>
<proteinExistence type="predicted"/>
<gene>
    <name evidence="1" type="ORF">EZV62_013676</name>
</gene>
<organism evidence="1 2">
    <name type="scientific">Acer yangbiense</name>
    <dbReference type="NCBI Taxonomy" id="1000413"/>
    <lineage>
        <taxon>Eukaryota</taxon>
        <taxon>Viridiplantae</taxon>
        <taxon>Streptophyta</taxon>
        <taxon>Embryophyta</taxon>
        <taxon>Tracheophyta</taxon>
        <taxon>Spermatophyta</taxon>
        <taxon>Magnoliopsida</taxon>
        <taxon>eudicotyledons</taxon>
        <taxon>Gunneridae</taxon>
        <taxon>Pentapetalae</taxon>
        <taxon>rosids</taxon>
        <taxon>malvids</taxon>
        <taxon>Sapindales</taxon>
        <taxon>Sapindaceae</taxon>
        <taxon>Hippocastanoideae</taxon>
        <taxon>Acereae</taxon>
        <taxon>Acer</taxon>
    </lineage>
</organism>
<keyword evidence="2" id="KW-1185">Reference proteome</keyword>
<evidence type="ECO:0000313" key="1">
    <source>
        <dbReference type="EMBL" id="TXG62313.1"/>
    </source>
</evidence>
<comment type="caution">
    <text evidence="1">The sequence shown here is derived from an EMBL/GenBank/DDBJ whole genome shotgun (WGS) entry which is preliminary data.</text>
</comment>
<dbReference type="EMBL" id="VAHF01000005">
    <property type="protein sequence ID" value="TXG62313.1"/>
    <property type="molecule type" value="Genomic_DNA"/>
</dbReference>
<accession>A0A5C7HYQ9</accession>